<dbReference type="Proteomes" id="UP000027120">
    <property type="component" value="Unassembled WGS sequence"/>
</dbReference>
<accession>A0A067EXD6</accession>
<gene>
    <name evidence="1" type="ORF">CISIN_1g0356172mg</name>
</gene>
<evidence type="ECO:0000313" key="2">
    <source>
        <dbReference type="Proteomes" id="UP000027120"/>
    </source>
</evidence>
<organism evidence="1 2">
    <name type="scientific">Citrus sinensis</name>
    <name type="common">Sweet orange</name>
    <name type="synonym">Citrus aurantium var. sinensis</name>
    <dbReference type="NCBI Taxonomy" id="2711"/>
    <lineage>
        <taxon>Eukaryota</taxon>
        <taxon>Viridiplantae</taxon>
        <taxon>Streptophyta</taxon>
        <taxon>Embryophyta</taxon>
        <taxon>Tracheophyta</taxon>
        <taxon>Spermatophyta</taxon>
        <taxon>Magnoliopsida</taxon>
        <taxon>eudicotyledons</taxon>
        <taxon>Gunneridae</taxon>
        <taxon>Pentapetalae</taxon>
        <taxon>rosids</taxon>
        <taxon>malvids</taxon>
        <taxon>Sapindales</taxon>
        <taxon>Rutaceae</taxon>
        <taxon>Aurantioideae</taxon>
        <taxon>Citrus</taxon>
    </lineage>
</organism>
<proteinExistence type="predicted"/>
<name>A0A067EXD6_CITSI</name>
<dbReference type="EMBL" id="KK784982">
    <property type="protein sequence ID" value="KDO55611.1"/>
    <property type="molecule type" value="Genomic_DNA"/>
</dbReference>
<protein>
    <submittedName>
        <fullName evidence="1">Uncharacterized protein</fullName>
    </submittedName>
</protein>
<evidence type="ECO:0000313" key="1">
    <source>
        <dbReference type="EMBL" id="KDO55611.1"/>
    </source>
</evidence>
<sequence length="54" mass="6138">LTQYLLYLCKLFSKSGESLNLICVMSKSLSFQVSPQLKMIAVMALFQRQASMTF</sequence>
<feature type="non-terminal residue" evidence="1">
    <location>
        <position position="1"/>
    </location>
</feature>
<dbReference type="AlphaFoldDB" id="A0A067EXD6"/>
<keyword evidence="2" id="KW-1185">Reference proteome</keyword>
<reference evidence="1 2" key="1">
    <citation type="submission" date="2014-04" db="EMBL/GenBank/DDBJ databases">
        <authorList>
            <consortium name="International Citrus Genome Consortium"/>
            <person name="Gmitter F."/>
            <person name="Chen C."/>
            <person name="Farmerie W."/>
            <person name="Harkins T."/>
            <person name="Desany B."/>
            <person name="Mohiuddin M."/>
            <person name="Kodira C."/>
            <person name="Borodovsky M."/>
            <person name="Lomsadze A."/>
            <person name="Burns P."/>
            <person name="Jenkins J."/>
            <person name="Prochnik S."/>
            <person name="Shu S."/>
            <person name="Chapman J."/>
            <person name="Pitluck S."/>
            <person name="Schmutz J."/>
            <person name="Rokhsar D."/>
        </authorList>
    </citation>
    <scope>NUCLEOTIDE SEQUENCE</scope>
</reference>